<dbReference type="Pfam" id="PF00474">
    <property type="entry name" value="SSF"/>
    <property type="match status" value="1"/>
</dbReference>
<dbReference type="FunFam" id="1.20.1730.10:FF:000002">
    <property type="entry name" value="Sodium/proline symporter"/>
    <property type="match status" value="1"/>
</dbReference>
<keyword evidence="8 16" id="KW-0915">Sodium</keyword>
<evidence type="ECO:0000256" key="4">
    <source>
        <dbReference type="ARBA" id="ARBA00022475"/>
    </source>
</evidence>
<proteinExistence type="inferred from homology"/>
<comment type="function">
    <text evidence="16">Catalyzes the sodium-dependent uptake of extracellular L-proline.</text>
</comment>
<evidence type="ECO:0000256" key="15">
    <source>
        <dbReference type="RuleBase" id="RU362091"/>
    </source>
</evidence>
<evidence type="ECO:0000256" key="11">
    <source>
        <dbReference type="ARBA" id="ARBA00023201"/>
    </source>
</evidence>
<feature type="transmembrane region" description="Helical" evidence="16">
    <location>
        <begin position="193"/>
        <end position="212"/>
    </location>
</feature>
<accession>A0A2U1UTR8</accession>
<dbReference type="RefSeq" id="WP_009111018.1">
    <property type="nucleotide sequence ID" value="NZ_CP034036.1"/>
</dbReference>
<evidence type="ECO:0000313" key="20">
    <source>
        <dbReference type="Proteomes" id="UP000303847"/>
    </source>
</evidence>
<evidence type="ECO:0000256" key="8">
    <source>
        <dbReference type="ARBA" id="ARBA00023053"/>
    </source>
</evidence>
<keyword evidence="4" id="KW-1003">Cell membrane</keyword>
<sequence length="497" mass="54138">MTMSTPMLVTFLVYIFGMVLIGLFAYRATHNFGDYILGGRRMGSLVTALSAGASDMSGWLLMGLPGAIFISGISESWIAIGLIIGAYLNWKWVAGRLRVHTEVNHNALTLPDYFTHRFEDNSKLLRVISAVVILIFFTIYCASGVVAGARLFESTFNMSYGAALWAGAAATIAYTFIGGFLAVSWTDTVQASLMIFALILTPVMVILALGGIDTSLMVIEAKNPANLDMFKGLNFIAIISLMGWGLGYFGQPHILARFMAADSHHIIHSARRISMTWMILCLAGAVTVGFFGIAYFSNHPEQAGNVSQNSERVFIELAMLLFNPWIAGVLLSAILAAVMSTLSCQLLVCSSAITEDLYKPFLRKNASQKELVWVGRAMVLLVAVIAIALSANPENRVLGLVSYAWAGFGAAFGPVILISLLWPRMTRNGALFGMIVGAATVLIWKHYGFLGLYEIIPGFLFNCVTIFVVSLLGRAPSKAITERFQQAETEFRSIKEV</sequence>
<dbReference type="GO" id="GO:0005298">
    <property type="term" value="F:proline:sodium symporter activity"/>
    <property type="evidence" value="ECO:0007669"/>
    <property type="project" value="UniProtKB-UniRule"/>
</dbReference>
<dbReference type="PANTHER" id="PTHR48086">
    <property type="entry name" value="SODIUM/PROLINE SYMPORTER-RELATED"/>
    <property type="match status" value="1"/>
</dbReference>
<evidence type="ECO:0000313" key="19">
    <source>
        <dbReference type="Proteomes" id="UP000295985"/>
    </source>
</evidence>
<comment type="subcellular location">
    <subcellularLocation>
        <location evidence="16">Cell inner membrane</location>
        <topology evidence="16">Multi-pass membrane protein</topology>
    </subcellularLocation>
    <subcellularLocation>
        <location evidence="1">Cell membrane</location>
        <topology evidence="1">Multi-pass membrane protein</topology>
    </subcellularLocation>
</comment>
<dbReference type="InterPro" id="IPR001734">
    <property type="entry name" value="Na/solute_symporter"/>
</dbReference>
<feature type="transmembrane region" description="Helical" evidence="16">
    <location>
        <begin position="371"/>
        <end position="391"/>
    </location>
</feature>
<feature type="transmembrane region" description="Helical" evidence="16">
    <location>
        <begin position="455"/>
        <end position="473"/>
    </location>
</feature>
<evidence type="ECO:0000256" key="3">
    <source>
        <dbReference type="ARBA" id="ARBA00022448"/>
    </source>
</evidence>
<protein>
    <recommendedName>
        <fullName evidence="13 16">Sodium/proline symporter</fullName>
    </recommendedName>
    <alternativeName>
        <fullName evidence="14 16">Proline permease</fullName>
    </alternativeName>
</protein>
<evidence type="ECO:0000256" key="13">
    <source>
        <dbReference type="ARBA" id="ARBA00067214"/>
    </source>
</evidence>
<dbReference type="PROSITE" id="PS50283">
    <property type="entry name" value="NA_SOLUT_SYMP_3"/>
    <property type="match status" value="1"/>
</dbReference>
<dbReference type="PANTHER" id="PTHR48086:SF3">
    <property type="entry name" value="SODIUM_PROLINE SYMPORTER"/>
    <property type="match status" value="1"/>
</dbReference>
<feature type="transmembrane region" description="Helical" evidence="16">
    <location>
        <begin position="232"/>
        <end position="249"/>
    </location>
</feature>
<evidence type="ECO:0000256" key="12">
    <source>
        <dbReference type="ARBA" id="ARBA00033708"/>
    </source>
</evidence>
<keyword evidence="10 16" id="KW-0472">Membrane</keyword>
<dbReference type="GO" id="GO:0015193">
    <property type="term" value="F:L-proline transmembrane transporter activity"/>
    <property type="evidence" value="ECO:0007669"/>
    <property type="project" value="TreeGrafter"/>
</dbReference>
<name>A0A2U1UTR8_9GAMM</name>
<dbReference type="PROSITE" id="PS00457">
    <property type="entry name" value="NA_SOLUT_SYMP_2"/>
    <property type="match status" value="1"/>
</dbReference>
<keyword evidence="20" id="KW-1185">Reference proteome</keyword>
<feature type="transmembrane region" description="Helical" evidence="16">
    <location>
        <begin position="6"/>
        <end position="25"/>
    </location>
</feature>
<dbReference type="CDD" id="cd11475">
    <property type="entry name" value="SLC5sbd_PutP"/>
    <property type="match status" value="1"/>
</dbReference>
<evidence type="ECO:0000256" key="1">
    <source>
        <dbReference type="ARBA" id="ARBA00004651"/>
    </source>
</evidence>
<dbReference type="GO" id="GO:0005886">
    <property type="term" value="C:plasma membrane"/>
    <property type="evidence" value="ECO:0007669"/>
    <property type="project" value="UniProtKB-SubCell"/>
</dbReference>
<reference evidence="17 19" key="1">
    <citation type="submission" date="2018-04" db="EMBL/GenBank/DDBJ databases">
        <title>Brenneria corticis sp.nov.</title>
        <authorList>
            <person name="Li Y."/>
        </authorList>
    </citation>
    <scope>NUCLEOTIDE SEQUENCE [LARGE SCALE GENOMIC DNA]</scope>
    <source>
        <strain evidence="17 19">LMG 2694</strain>
    </source>
</reference>
<dbReference type="InterPro" id="IPR018212">
    <property type="entry name" value="Na/solute_symporter_CS"/>
</dbReference>
<comment type="catalytic activity">
    <reaction evidence="12">
        <text>L-proline(in) + Na(+)(in) = L-proline(out) + Na(+)(out)</text>
        <dbReference type="Rhea" id="RHEA:28967"/>
        <dbReference type="ChEBI" id="CHEBI:29101"/>
        <dbReference type="ChEBI" id="CHEBI:60039"/>
    </reaction>
</comment>
<dbReference type="Proteomes" id="UP000303847">
    <property type="component" value="Chromosome"/>
</dbReference>
<dbReference type="NCBIfam" id="TIGR00813">
    <property type="entry name" value="sss"/>
    <property type="match status" value="1"/>
</dbReference>
<feature type="transmembrane region" description="Helical" evidence="16">
    <location>
        <begin position="429"/>
        <end position="449"/>
    </location>
</feature>
<keyword evidence="5 16" id="KW-0812">Transmembrane</keyword>
<comment type="similarity">
    <text evidence="2 15">Belongs to the sodium:solute symporter (SSF) (TC 2.A.21) family.</text>
</comment>
<keyword evidence="3 16" id="KW-0813">Transport</keyword>
<dbReference type="OrthoDB" id="9789704at2"/>
<comment type="caution">
    <text evidence="16">Lacks conserved residue(s) required for the propagation of feature annotation.</text>
</comment>
<keyword evidence="6 16" id="KW-0769">Symport</keyword>
<dbReference type="InterPro" id="IPR038377">
    <property type="entry name" value="Na/Glc_symporter_sf"/>
</dbReference>
<feature type="transmembrane region" description="Helical" evidence="16">
    <location>
        <begin position="277"/>
        <end position="296"/>
    </location>
</feature>
<keyword evidence="16" id="KW-0029">Amino-acid transport</keyword>
<evidence type="ECO:0000313" key="18">
    <source>
        <dbReference type="EMBL" id="QCR02961.1"/>
    </source>
</evidence>
<keyword evidence="9 16" id="KW-0406">Ion transport</keyword>
<dbReference type="InterPro" id="IPR011851">
    <property type="entry name" value="Na/Pro_symporter"/>
</dbReference>
<evidence type="ECO:0000256" key="5">
    <source>
        <dbReference type="ARBA" id="ARBA00022692"/>
    </source>
</evidence>
<dbReference type="AlphaFoldDB" id="A0A2U1UTR8"/>
<feature type="transmembrane region" description="Helical" evidence="16">
    <location>
        <begin position="68"/>
        <end position="88"/>
    </location>
</feature>
<dbReference type="GO" id="GO:0031402">
    <property type="term" value="F:sodium ion binding"/>
    <property type="evidence" value="ECO:0007669"/>
    <property type="project" value="UniProtKB-UniRule"/>
</dbReference>
<dbReference type="GO" id="GO:0015824">
    <property type="term" value="P:proline transport"/>
    <property type="evidence" value="ECO:0007669"/>
    <property type="project" value="UniProtKB-UniRule"/>
</dbReference>
<keyword evidence="7 16" id="KW-1133">Transmembrane helix</keyword>
<evidence type="ECO:0000256" key="7">
    <source>
        <dbReference type="ARBA" id="ARBA00022989"/>
    </source>
</evidence>
<organism evidence="17 19">
    <name type="scientific">Brenneria nigrifluens DSM 30175 = ATCC 13028</name>
    <dbReference type="NCBI Taxonomy" id="1121120"/>
    <lineage>
        <taxon>Bacteria</taxon>
        <taxon>Pseudomonadati</taxon>
        <taxon>Pseudomonadota</taxon>
        <taxon>Gammaproteobacteria</taxon>
        <taxon>Enterobacterales</taxon>
        <taxon>Pectobacteriaceae</taxon>
        <taxon>Brenneria</taxon>
    </lineage>
</organism>
<gene>
    <name evidence="17" type="primary">putP</name>
    <name evidence="17" type="ORF">DDT54_07105</name>
    <name evidence="18" type="ORF">EH206_01250</name>
</gene>
<evidence type="ECO:0000256" key="14">
    <source>
        <dbReference type="ARBA" id="ARBA00082709"/>
    </source>
</evidence>
<reference evidence="18 20" key="2">
    <citation type="submission" date="2018-11" db="EMBL/GenBank/DDBJ databases">
        <title>Genome sequences of Brenneria nigrifluens and Brenneria rubrifaciens.</title>
        <authorList>
            <person name="Poret-Peterson A.T."/>
            <person name="McClean A.E."/>
            <person name="Kluepfel D.A."/>
        </authorList>
    </citation>
    <scope>NUCLEOTIDE SEQUENCE [LARGE SCALE GENOMIC DNA]</scope>
    <source>
        <strain evidence="18 20">ATCC 13028</strain>
    </source>
</reference>
<dbReference type="Proteomes" id="UP000295985">
    <property type="component" value="Unassembled WGS sequence"/>
</dbReference>
<evidence type="ECO:0000256" key="10">
    <source>
        <dbReference type="ARBA" id="ARBA00023136"/>
    </source>
</evidence>
<evidence type="ECO:0000256" key="9">
    <source>
        <dbReference type="ARBA" id="ARBA00023065"/>
    </source>
</evidence>
<evidence type="ECO:0000256" key="16">
    <source>
        <dbReference type="RuleBase" id="RU366012"/>
    </source>
</evidence>
<dbReference type="EMBL" id="CP034036">
    <property type="protein sequence ID" value="QCR02961.1"/>
    <property type="molecule type" value="Genomic_DNA"/>
</dbReference>
<evidence type="ECO:0000256" key="6">
    <source>
        <dbReference type="ARBA" id="ARBA00022847"/>
    </source>
</evidence>
<feature type="transmembrane region" description="Helical" evidence="16">
    <location>
        <begin position="127"/>
        <end position="152"/>
    </location>
</feature>
<dbReference type="InterPro" id="IPR050277">
    <property type="entry name" value="Sodium:Solute_Symporter"/>
</dbReference>
<dbReference type="NCBIfam" id="TIGR02121">
    <property type="entry name" value="Na_Pro_sym"/>
    <property type="match status" value="1"/>
</dbReference>
<evidence type="ECO:0000313" key="17">
    <source>
        <dbReference type="EMBL" id="PWC25036.1"/>
    </source>
</evidence>
<keyword evidence="11 16" id="KW-0739">Sodium transport</keyword>
<feature type="transmembrane region" description="Helical" evidence="16">
    <location>
        <begin position="164"/>
        <end position="186"/>
    </location>
</feature>
<feature type="transmembrane region" description="Helical" evidence="16">
    <location>
        <begin position="403"/>
        <end position="422"/>
    </location>
</feature>
<dbReference type="Gene3D" id="1.20.1730.10">
    <property type="entry name" value="Sodium/glucose cotransporter"/>
    <property type="match status" value="1"/>
</dbReference>
<dbReference type="EMBL" id="QDKK01000006">
    <property type="protein sequence ID" value="PWC25036.1"/>
    <property type="molecule type" value="Genomic_DNA"/>
</dbReference>
<keyword evidence="16" id="KW-0997">Cell inner membrane</keyword>
<evidence type="ECO:0000256" key="2">
    <source>
        <dbReference type="ARBA" id="ARBA00006434"/>
    </source>
</evidence>